<evidence type="ECO:0000256" key="6">
    <source>
        <dbReference type="ARBA" id="ARBA00023136"/>
    </source>
</evidence>
<proteinExistence type="inferred from homology"/>
<feature type="transmembrane region" description="Helical" evidence="7">
    <location>
        <begin position="169"/>
        <end position="192"/>
    </location>
</feature>
<dbReference type="GO" id="GO:0005886">
    <property type="term" value="C:plasma membrane"/>
    <property type="evidence" value="ECO:0007669"/>
    <property type="project" value="UniProtKB-SubCell"/>
</dbReference>
<feature type="transmembrane region" description="Helical" evidence="7">
    <location>
        <begin position="396"/>
        <end position="418"/>
    </location>
</feature>
<organism evidence="9 10">
    <name type="scientific">Phyllobacterium bourgognense</name>
    <dbReference type="NCBI Taxonomy" id="314236"/>
    <lineage>
        <taxon>Bacteria</taxon>
        <taxon>Pseudomonadati</taxon>
        <taxon>Pseudomonadota</taxon>
        <taxon>Alphaproteobacteria</taxon>
        <taxon>Hyphomicrobiales</taxon>
        <taxon>Phyllobacteriaceae</taxon>
        <taxon>Phyllobacterium</taxon>
    </lineage>
</organism>
<feature type="transmembrane region" description="Helical" evidence="7">
    <location>
        <begin position="355"/>
        <end position="376"/>
    </location>
</feature>
<evidence type="ECO:0000313" key="9">
    <source>
        <dbReference type="EMBL" id="RCW81241.1"/>
    </source>
</evidence>
<feature type="transmembrane region" description="Helical" evidence="7">
    <location>
        <begin position="6"/>
        <end position="35"/>
    </location>
</feature>
<feature type="transmembrane region" description="Helical" evidence="7">
    <location>
        <begin position="212"/>
        <end position="234"/>
    </location>
</feature>
<dbReference type="PANTHER" id="PTHR33362">
    <property type="entry name" value="SIALIC ACID TRAP TRANSPORTER PERMEASE PROTEIN SIAT-RELATED"/>
    <property type="match status" value="1"/>
</dbReference>
<feature type="transmembrane region" description="Helical" evidence="7">
    <location>
        <begin position="317"/>
        <end position="343"/>
    </location>
</feature>
<reference evidence="9 10" key="1">
    <citation type="submission" date="2018-07" db="EMBL/GenBank/DDBJ databases">
        <title>Genomic Encyclopedia of Type Strains, Phase III (KMG-III): the genomes of soil and plant-associated and newly described type strains.</title>
        <authorList>
            <person name="Whitman W."/>
        </authorList>
    </citation>
    <scope>NUCLEOTIDE SEQUENCE [LARGE SCALE GENOMIC DNA]</scope>
    <source>
        <strain evidence="9 10">31-25a</strain>
    </source>
</reference>
<keyword evidence="5 7" id="KW-1133">Transmembrane helix</keyword>
<keyword evidence="7" id="KW-0813">Transport</keyword>
<comment type="subunit">
    <text evidence="7">The complex comprises the extracytoplasmic solute receptor protein and the two transmembrane proteins.</text>
</comment>
<dbReference type="PIRSF" id="PIRSF006066">
    <property type="entry name" value="HI0050"/>
    <property type="match status" value="1"/>
</dbReference>
<protein>
    <recommendedName>
        <fullName evidence="7">TRAP transporter large permease protein</fullName>
    </recommendedName>
</protein>
<sequence length="440" mass="47016">MTVEIFLVTLVGAMAIGVPVAFSLIVCGLALMLYMGIFDSQIVALKLIEGADNFQLLALPFFLLAGELMNAGGLSKRIIAFAISLVGHLHGGLGYVAICAAVIMAALSGSAAADTAALAGILIPMMRAANYNIPRSAGLIASGGIIAPVIPPSGGFIVFGVAANVSITQLFLGGIFPGLLMAFSLIFAWAFVARRDKVQTFPRQTWVQRARAFRDGIFALFMPAIILGCIKFGWATPTEAAVFAAVYALFVGMFVYRELKPRELYGVFLMAAKTSAAVMFLVAAALISAWLITQANIPAELGSLLEGFEDSPRLMMFVMMLLVIAVGTALDFTPTVLILTPILMPIVRKVGINEVYFGVLFIMNNAIGLITPPVGIVLNVVSSVARVPMSAVMRGVVPFFLAQSAVLFFLVLLPEWVIAPLNFLRDRITFGEMLARMFGF</sequence>
<dbReference type="RefSeq" id="WP_114431325.1">
    <property type="nucleotide sequence ID" value="NZ_QPJM01000011.1"/>
</dbReference>
<dbReference type="PANTHER" id="PTHR33362:SF4">
    <property type="entry name" value="2,3-DIKETO-L-GULONATE TRAP TRANSPORTER LARGE PERMEASE PROTEIN YIAN"/>
    <property type="match status" value="1"/>
</dbReference>
<dbReference type="AlphaFoldDB" id="A0A368YLX8"/>
<comment type="function">
    <text evidence="7">Part of the tripartite ATP-independent periplasmic (TRAP) transport system.</text>
</comment>
<dbReference type="EMBL" id="QPJM01000011">
    <property type="protein sequence ID" value="RCW81241.1"/>
    <property type="molecule type" value="Genomic_DNA"/>
</dbReference>
<keyword evidence="2" id="KW-1003">Cell membrane</keyword>
<evidence type="ECO:0000256" key="5">
    <source>
        <dbReference type="ARBA" id="ARBA00022989"/>
    </source>
</evidence>
<comment type="similarity">
    <text evidence="7">Belongs to the TRAP transporter large permease family.</text>
</comment>
<name>A0A368YLX8_9HYPH</name>
<dbReference type="Pfam" id="PF06808">
    <property type="entry name" value="DctM"/>
    <property type="match status" value="1"/>
</dbReference>
<evidence type="ECO:0000259" key="8">
    <source>
        <dbReference type="Pfam" id="PF06808"/>
    </source>
</evidence>
<feature type="transmembrane region" description="Helical" evidence="7">
    <location>
        <begin position="56"/>
        <end position="75"/>
    </location>
</feature>
<evidence type="ECO:0000256" key="7">
    <source>
        <dbReference type="RuleBase" id="RU369079"/>
    </source>
</evidence>
<feature type="transmembrane region" description="Helical" evidence="7">
    <location>
        <begin position="95"/>
        <end position="125"/>
    </location>
</feature>
<evidence type="ECO:0000256" key="3">
    <source>
        <dbReference type="ARBA" id="ARBA00022519"/>
    </source>
</evidence>
<evidence type="ECO:0000313" key="10">
    <source>
        <dbReference type="Proteomes" id="UP000253324"/>
    </source>
</evidence>
<dbReference type="GO" id="GO:0022857">
    <property type="term" value="F:transmembrane transporter activity"/>
    <property type="evidence" value="ECO:0007669"/>
    <property type="project" value="UniProtKB-UniRule"/>
</dbReference>
<keyword evidence="3 7" id="KW-0997">Cell inner membrane</keyword>
<comment type="subcellular location">
    <subcellularLocation>
        <location evidence="1 7">Cell inner membrane</location>
        <topology evidence="1 7">Multi-pass membrane protein</topology>
    </subcellularLocation>
</comment>
<gene>
    <name evidence="9" type="ORF">C7476_111103</name>
</gene>
<dbReference type="OrthoDB" id="9790209at2"/>
<comment type="caution">
    <text evidence="7">Lacks conserved residue(s) required for the propagation of feature annotation.</text>
</comment>
<evidence type="ECO:0000256" key="1">
    <source>
        <dbReference type="ARBA" id="ARBA00004429"/>
    </source>
</evidence>
<feature type="transmembrane region" description="Helical" evidence="7">
    <location>
        <begin position="137"/>
        <end position="163"/>
    </location>
</feature>
<dbReference type="InterPro" id="IPR004681">
    <property type="entry name" value="TRAP_DctM"/>
</dbReference>
<comment type="caution">
    <text evidence="9">The sequence shown here is derived from an EMBL/GenBank/DDBJ whole genome shotgun (WGS) entry which is preliminary data.</text>
</comment>
<dbReference type="Proteomes" id="UP000253324">
    <property type="component" value="Unassembled WGS sequence"/>
</dbReference>
<keyword evidence="6 7" id="KW-0472">Membrane</keyword>
<dbReference type="InterPro" id="IPR010656">
    <property type="entry name" value="DctM"/>
</dbReference>
<accession>A0A368YLX8</accession>
<dbReference type="NCBIfam" id="TIGR00786">
    <property type="entry name" value="dctM"/>
    <property type="match status" value="1"/>
</dbReference>
<feature type="transmembrane region" description="Helical" evidence="7">
    <location>
        <begin position="240"/>
        <end position="256"/>
    </location>
</feature>
<evidence type="ECO:0000256" key="2">
    <source>
        <dbReference type="ARBA" id="ARBA00022475"/>
    </source>
</evidence>
<feature type="domain" description="TRAP C4-dicarboxylate transport system permease DctM subunit" evidence="8">
    <location>
        <begin position="7"/>
        <end position="416"/>
    </location>
</feature>
<keyword evidence="10" id="KW-1185">Reference proteome</keyword>
<evidence type="ECO:0000256" key="4">
    <source>
        <dbReference type="ARBA" id="ARBA00022692"/>
    </source>
</evidence>
<keyword evidence="4 7" id="KW-0812">Transmembrane</keyword>